<proteinExistence type="predicted"/>
<gene>
    <name evidence="2" type="ORF">B7463_g5007</name>
</gene>
<dbReference type="PANTHER" id="PTHR13847:SF284">
    <property type="entry name" value="FAD DEPENDENT OXIDOREDUCTASE DOMAIN-CONTAINING PROTEIN"/>
    <property type="match status" value="1"/>
</dbReference>
<evidence type="ECO:0000313" key="2">
    <source>
        <dbReference type="EMBL" id="RFU31321.1"/>
    </source>
</evidence>
<accession>A0A3E2HDY8</accession>
<dbReference type="InterPro" id="IPR036188">
    <property type="entry name" value="FAD/NAD-bd_sf"/>
</dbReference>
<feature type="domain" description="FAD dependent oxidoreductase" evidence="1">
    <location>
        <begin position="38"/>
        <end position="434"/>
    </location>
</feature>
<dbReference type="GO" id="GO:0005737">
    <property type="term" value="C:cytoplasm"/>
    <property type="evidence" value="ECO:0007669"/>
    <property type="project" value="TreeGrafter"/>
</dbReference>
<reference evidence="2 3" key="1">
    <citation type="submission" date="2018-05" db="EMBL/GenBank/DDBJ databases">
        <title>Draft genome sequence of Scytalidium lignicola DSM 105466, a ubiquitous saprotrophic fungus.</title>
        <authorList>
            <person name="Buettner E."/>
            <person name="Gebauer A.M."/>
            <person name="Hofrichter M."/>
            <person name="Liers C."/>
            <person name="Kellner H."/>
        </authorList>
    </citation>
    <scope>NUCLEOTIDE SEQUENCE [LARGE SCALE GENOMIC DNA]</scope>
    <source>
        <strain evidence="2 3">DSM 105466</strain>
    </source>
</reference>
<sequence>MTTIGLPHPNPTKAYWQTPPHPIADHRSTESLPASAQYVIIGSGITGAAIAYKLLLEQPSASIVMLEARQAASGATGRNGGHCRARRYLSFKNDIKTFGEEDAVRMMDFEKSNVRHVGEFIQRNEIECDLRSVETVDIYTDEKQWDEALEALKAIKEVVGEEEDEEEEGSFSDNSTKIHVKHKVWSQKETREELLIPDGVGAISFPAFVLSPYKFVCGILELAMKKGLNLQTNTPVVEVTPTSIFFSSASGEQCPHQRQWVVSTKERGEIIADRVILATNAYTAALYPPLARFIVPTRGQVAAVRPGSKIAGNPVLKRSGGLNSAESGDYFQSRAKGFSGEGDIIIGGGRRMGSHGEQPVLDDSVIHPHISDYLTRGVPAKYFGRENWGEDGEVLQEWTGIMGYTVDKQPIVGEAVGTGHEGLYICAGFNGHGTFFLSWYGAHVPVCGGFGADFDGQGGGGG</sequence>
<organism evidence="2 3">
    <name type="scientific">Scytalidium lignicola</name>
    <name type="common">Hyphomycete</name>
    <dbReference type="NCBI Taxonomy" id="5539"/>
    <lineage>
        <taxon>Eukaryota</taxon>
        <taxon>Fungi</taxon>
        <taxon>Dikarya</taxon>
        <taxon>Ascomycota</taxon>
        <taxon>Pezizomycotina</taxon>
        <taxon>Leotiomycetes</taxon>
        <taxon>Leotiomycetes incertae sedis</taxon>
        <taxon>Scytalidium</taxon>
    </lineage>
</organism>
<keyword evidence="3" id="KW-1185">Reference proteome</keyword>
<dbReference type="Pfam" id="PF01266">
    <property type="entry name" value="DAO"/>
    <property type="match status" value="1"/>
</dbReference>
<comment type="caution">
    <text evidence="2">The sequence shown here is derived from an EMBL/GenBank/DDBJ whole genome shotgun (WGS) entry which is preliminary data.</text>
</comment>
<dbReference type="PANTHER" id="PTHR13847">
    <property type="entry name" value="SARCOSINE DEHYDROGENASE-RELATED"/>
    <property type="match status" value="1"/>
</dbReference>
<evidence type="ECO:0000313" key="3">
    <source>
        <dbReference type="Proteomes" id="UP000258309"/>
    </source>
</evidence>
<dbReference type="OrthoDB" id="429143at2759"/>
<dbReference type="InterPro" id="IPR006076">
    <property type="entry name" value="FAD-dep_OxRdtase"/>
</dbReference>
<dbReference type="AlphaFoldDB" id="A0A3E2HDY8"/>
<dbReference type="Proteomes" id="UP000258309">
    <property type="component" value="Unassembled WGS sequence"/>
</dbReference>
<name>A0A3E2HDY8_SCYLI</name>
<dbReference type="SUPFAM" id="SSF51905">
    <property type="entry name" value="FAD/NAD(P)-binding domain"/>
    <property type="match status" value="1"/>
</dbReference>
<feature type="non-terminal residue" evidence="2">
    <location>
        <position position="1"/>
    </location>
</feature>
<dbReference type="EMBL" id="NCSJ02000078">
    <property type="protein sequence ID" value="RFU31321.1"/>
    <property type="molecule type" value="Genomic_DNA"/>
</dbReference>
<dbReference type="Gene3D" id="3.30.9.10">
    <property type="entry name" value="D-Amino Acid Oxidase, subunit A, domain 2"/>
    <property type="match status" value="1"/>
</dbReference>
<dbReference type="STRING" id="5539.A0A3E2HDY8"/>
<protein>
    <recommendedName>
        <fullName evidence="1">FAD dependent oxidoreductase domain-containing protein</fullName>
    </recommendedName>
</protein>
<evidence type="ECO:0000259" key="1">
    <source>
        <dbReference type="Pfam" id="PF01266"/>
    </source>
</evidence>
<feature type="non-terminal residue" evidence="2">
    <location>
        <position position="462"/>
    </location>
</feature>
<dbReference type="Gene3D" id="3.50.50.60">
    <property type="entry name" value="FAD/NAD(P)-binding domain"/>
    <property type="match status" value="1"/>
</dbReference>
<dbReference type="OMA" id="LYYTHEE"/>